<dbReference type="EMBL" id="BGPR01000987">
    <property type="protein sequence ID" value="GBM42143.1"/>
    <property type="molecule type" value="Genomic_DNA"/>
</dbReference>
<proteinExistence type="predicted"/>
<reference evidence="1 2" key="1">
    <citation type="journal article" date="2019" name="Sci. Rep.">
        <title>Orb-weaving spider Araneus ventricosus genome elucidates the spidroin gene catalogue.</title>
        <authorList>
            <person name="Kono N."/>
            <person name="Nakamura H."/>
            <person name="Ohtoshi R."/>
            <person name="Moran D.A.P."/>
            <person name="Shinohara A."/>
            <person name="Yoshida Y."/>
            <person name="Fujiwara M."/>
            <person name="Mori M."/>
            <person name="Tomita M."/>
            <person name="Arakawa K."/>
        </authorList>
    </citation>
    <scope>NUCLEOTIDE SEQUENCE [LARGE SCALE GENOMIC DNA]</scope>
</reference>
<evidence type="ECO:0008006" key="3">
    <source>
        <dbReference type="Google" id="ProtNLM"/>
    </source>
</evidence>
<accession>A0A4Y2FLV8</accession>
<dbReference type="OrthoDB" id="6930896at2759"/>
<comment type="caution">
    <text evidence="1">The sequence shown here is derived from an EMBL/GenBank/DDBJ whole genome shotgun (WGS) entry which is preliminary data.</text>
</comment>
<dbReference type="PANTHER" id="PTHR47326">
    <property type="entry name" value="TRANSPOSABLE ELEMENT TC3 TRANSPOSASE-LIKE PROTEIN"/>
    <property type="match status" value="1"/>
</dbReference>
<dbReference type="PANTHER" id="PTHR47326:SF1">
    <property type="entry name" value="HTH PSQ-TYPE DOMAIN-CONTAINING PROTEIN"/>
    <property type="match status" value="1"/>
</dbReference>
<name>A0A4Y2FLV8_ARAVE</name>
<dbReference type="AlphaFoldDB" id="A0A4Y2FLV8"/>
<dbReference type="Proteomes" id="UP000499080">
    <property type="component" value="Unassembled WGS sequence"/>
</dbReference>
<organism evidence="1 2">
    <name type="scientific">Araneus ventricosus</name>
    <name type="common">Orbweaver spider</name>
    <name type="synonym">Epeira ventricosa</name>
    <dbReference type="NCBI Taxonomy" id="182803"/>
    <lineage>
        <taxon>Eukaryota</taxon>
        <taxon>Metazoa</taxon>
        <taxon>Ecdysozoa</taxon>
        <taxon>Arthropoda</taxon>
        <taxon>Chelicerata</taxon>
        <taxon>Arachnida</taxon>
        <taxon>Araneae</taxon>
        <taxon>Araneomorphae</taxon>
        <taxon>Entelegynae</taxon>
        <taxon>Araneoidea</taxon>
        <taxon>Araneidae</taxon>
        <taxon>Araneus</taxon>
    </lineage>
</organism>
<gene>
    <name evidence="1" type="ORF">AVEN_99062_1</name>
</gene>
<protein>
    <recommendedName>
        <fullName evidence="3">PiggyBac transposable element-derived protein domain-containing protein</fullName>
    </recommendedName>
</protein>
<sequence>MVRLVRCTEGSQDSRSSTVEDCVLDRLEEDPSVSSRLFAYVDVISQNKVMKTLHENQYHSYPFTQEQELRLSDFQQQVRFCRWLLELDIEEQHFLKTIMWTDESLFTRDDISILQN</sequence>
<keyword evidence="2" id="KW-1185">Reference proteome</keyword>
<evidence type="ECO:0000313" key="2">
    <source>
        <dbReference type="Proteomes" id="UP000499080"/>
    </source>
</evidence>
<evidence type="ECO:0000313" key="1">
    <source>
        <dbReference type="EMBL" id="GBM42143.1"/>
    </source>
</evidence>